<dbReference type="RefSeq" id="WP_011714786.1">
    <property type="nucleotide sequence ID" value="NC_008576.1"/>
</dbReference>
<dbReference type="HOGENOM" id="CLU_1803837_0_0_5"/>
<dbReference type="SUPFAM" id="SSF141371">
    <property type="entry name" value="PilZ domain-like"/>
    <property type="match status" value="1"/>
</dbReference>
<sequence length="143" mass="16138">MLPSSDNRRKLTRLPMHLQGELQLTQAPPVRVRVENMSFSGAGVYCDHAPATWPNKALRLQLTLNPEDEQFDIHLHASLVYAHKDGRLGLHLTGIEADSYTHFEKLMLHHCDHADDLLQELALCPGLEPGENGRFAPITEEDR</sequence>
<dbReference type="InterPro" id="IPR009875">
    <property type="entry name" value="PilZ_domain"/>
</dbReference>
<keyword evidence="3" id="KW-1185">Reference proteome</keyword>
<dbReference type="STRING" id="156889.Mmc1_3234"/>
<proteinExistence type="predicted"/>
<organism evidence="2 3">
    <name type="scientific">Magnetococcus marinus (strain ATCC BAA-1437 / JCM 17883 / MC-1)</name>
    <dbReference type="NCBI Taxonomy" id="156889"/>
    <lineage>
        <taxon>Bacteria</taxon>
        <taxon>Pseudomonadati</taxon>
        <taxon>Pseudomonadota</taxon>
        <taxon>Magnetococcia</taxon>
        <taxon>Magnetococcales</taxon>
        <taxon>Magnetococcaceae</taxon>
        <taxon>Magnetococcus</taxon>
    </lineage>
</organism>
<evidence type="ECO:0000259" key="1">
    <source>
        <dbReference type="Pfam" id="PF07238"/>
    </source>
</evidence>
<dbReference type="Pfam" id="PF07238">
    <property type="entry name" value="PilZ"/>
    <property type="match status" value="1"/>
</dbReference>
<dbReference type="Gene3D" id="2.40.10.220">
    <property type="entry name" value="predicted glycosyltransferase like domains"/>
    <property type="match status" value="1"/>
</dbReference>
<feature type="domain" description="PilZ" evidence="1">
    <location>
        <begin position="7"/>
        <end position="107"/>
    </location>
</feature>
<dbReference type="EMBL" id="CP000471">
    <property type="protein sequence ID" value="ABK45724.1"/>
    <property type="molecule type" value="Genomic_DNA"/>
</dbReference>
<dbReference type="KEGG" id="mgm:Mmc1_3234"/>
<evidence type="ECO:0000313" key="3">
    <source>
        <dbReference type="Proteomes" id="UP000002586"/>
    </source>
</evidence>
<protein>
    <submittedName>
        <fullName evidence="2">Type IV pilus assembly PilZ</fullName>
    </submittedName>
</protein>
<name>A0LCN1_MAGMM</name>
<dbReference type="GO" id="GO:0035438">
    <property type="term" value="F:cyclic-di-GMP binding"/>
    <property type="evidence" value="ECO:0007669"/>
    <property type="project" value="InterPro"/>
</dbReference>
<gene>
    <name evidence="2" type="ordered locus">Mmc1_3234</name>
</gene>
<dbReference type="Proteomes" id="UP000002586">
    <property type="component" value="Chromosome"/>
</dbReference>
<accession>A0LCN1</accession>
<evidence type="ECO:0000313" key="2">
    <source>
        <dbReference type="EMBL" id="ABK45724.1"/>
    </source>
</evidence>
<reference evidence="3" key="1">
    <citation type="journal article" date="2009" name="Appl. Environ. Microbiol.">
        <title>Complete genome sequence of the chemolithoautotrophic marine magnetotactic coccus strain MC-1.</title>
        <authorList>
            <person name="Schubbe S."/>
            <person name="Williams T.J."/>
            <person name="Xie G."/>
            <person name="Kiss H.E."/>
            <person name="Brettin T.S."/>
            <person name="Martinez D."/>
            <person name="Ross C.A."/>
            <person name="Schuler D."/>
            <person name="Cox B.L."/>
            <person name="Nealson K.H."/>
            <person name="Bazylinski D.A."/>
        </authorList>
    </citation>
    <scope>NUCLEOTIDE SEQUENCE [LARGE SCALE GENOMIC DNA]</scope>
    <source>
        <strain evidence="3">ATCC BAA-1437 / JCM 17883 / MC-1</strain>
    </source>
</reference>
<reference evidence="2 3" key="2">
    <citation type="journal article" date="2012" name="Int. J. Syst. Evol. Microbiol.">
        <title>Magnetococcus marinus gen. nov., sp. nov., a marine, magnetotactic bacterium that represents a novel lineage (Magnetococcaceae fam. nov.; Magnetococcales ord. nov.) at the base of the Alphaproteobacteria.</title>
        <authorList>
            <person name="Bazylinski D.A."/>
            <person name="Williams T.J."/>
            <person name="Lefevre C.T."/>
            <person name="Berg R.J."/>
            <person name="Zhang C.L."/>
            <person name="Bowser S.S."/>
            <person name="Dean A.J."/>
            <person name="Beveridge T.J."/>
        </authorList>
    </citation>
    <scope>NUCLEOTIDE SEQUENCE [LARGE SCALE GENOMIC DNA]</scope>
    <source>
        <strain evidence="3">ATCC BAA-1437 / JCM 17883 / MC-1</strain>
    </source>
</reference>
<dbReference type="AlphaFoldDB" id="A0LCN1"/>